<dbReference type="InterPro" id="IPR000402">
    <property type="entry name" value="Na/K_ATPase_sub_beta"/>
</dbReference>
<accession>A0A4C1V023</accession>
<comment type="similarity">
    <text evidence="2">Belongs to the X(+)/potassium ATPases subunit beta family.</text>
</comment>
<dbReference type="AlphaFoldDB" id="A0A4C1V023"/>
<keyword evidence="3" id="KW-0812">Transmembrane</keyword>
<dbReference type="Pfam" id="PF00287">
    <property type="entry name" value="Na_K-ATPase"/>
    <property type="match status" value="1"/>
</dbReference>
<dbReference type="InterPro" id="IPR038702">
    <property type="entry name" value="Na/K_ATPase_sub_beta_sf"/>
</dbReference>
<keyword evidence="4" id="KW-0735">Signal-anchor</keyword>
<evidence type="ECO:0000256" key="6">
    <source>
        <dbReference type="ARBA" id="ARBA00023136"/>
    </source>
</evidence>
<keyword evidence="5" id="KW-1133">Transmembrane helix</keyword>
<dbReference type="GO" id="GO:0005890">
    <property type="term" value="C:sodium:potassium-exchanging ATPase complex"/>
    <property type="evidence" value="ECO:0007669"/>
    <property type="project" value="InterPro"/>
</dbReference>
<comment type="subcellular location">
    <subcellularLocation>
        <location evidence="1">Membrane</location>
        <topology evidence="1">Single-pass type II membrane protein</topology>
    </subcellularLocation>
</comment>
<evidence type="ECO:0000256" key="2">
    <source>
        <dbReference type="ARBA" id="ARBA00005876"/>
    </source>
</evidence>
<dbReference type="STRING" id="151549.A0A4C1V023"/>
<reference evidence="7 8" key="1">
    <citation type="journal article" date="2019" name="Commun. Biol.">
        <title>The bagworm genome reveals a unique fibroin gene that provides high tensile strength.</title>
        <authorList>
            <person name="Kono N."/>
            <person name="Nakamura H."/>
            <person name="Ohtoshi R."/>
            <person name="Tomita M."/>
            <person name="Numata K."/>
            <person name="Arakawa K."/>
        </authorList>
    </citation>
    <scope>NUCLEOTIDE SEQUENCE [LARGE SCALE GENOMIC DNA]</scope>
</reference>
<sequence length="262" mass="29539">MTEWQACTVDSNYGYAAGAPCVFLRLSNIHYWVPEPYNKTLQLPSDMPEYLSRIISGVSPLEPAMSCCSQADRSTLVYVLFLKPTTVANPPPFVPRPNLYLPVVPWSLTSARRELTRTHNSSLRHARIRIPDFGRSVQHPSTTASLISGICVQYDRPVERDGDIIWVTCDGEFSSDKENIGPVQVLPVLSPGFATRRLRTADRVPRAARNQPDHEPGPLVAVFFENPRRGMLINVECRVWARDIVYDPSSRVGRARFEIFVE</sequence>
<name>A0A4C1V023_EUMVA</name>
<keyword evidence="6" id="KW-0472">Membrane</keyword>
<evidence type="ECO:0000256" key="3">
    <source>
        <dbReference type="ARBA" id="ARBA00022692"/>
    </source>
</evidence>
<evidence type="ECO:0000313" key="7">
    <source>
        <dbReference type="EMBL" id="GBP32081.1"/>
    </source>
</evidence>
<evidence type="ECO:0000256" key="4">
    <source>
        <dbReference type="ARBA" id="ARBA00022968"/>
    </source>
</evidence>
<dbReference type="GO" id="GO:1990573">
    <property type="term" value="P:potassium ion import across plasma membrane"/>
    <property type="evidence" value="ECO:0007669"/>
    <property type="project" value="TreeGrafter"/>
</dbReference>
<keyword evidence="8" id="KW-1185">Reference proteome</keyword>
<dbReference type="OrthoDB" id="5912413at2759"/>
<evidence type="ECO:0000256" key="5">
    <source>
        <dbReference type="ARBA" id="ARBA00022989"/>
    </source>
</evidence>
<dbReference type="GO" id="GO:0001671">
    <property type="term" value="F:ATPase activator activity"/>
    <property type="evidence" value="ECO:0007669"/>
    <property type="project" value="TreeGrafter"/>
</dbReference>
<dbReference type="PANTHER" id="PTHR11523:SF28">
    <property type="entry name" value="NA_K-ATPASE BETA SUBUNIT ISOFORM 4-RELATED"/>
    <property type="match status" value="1"/>
</dbReference>
<dbReference type="PANTHER" id="PTHR11523">
    <property type="entry name" value="SODIUM/POTASSIUM-DEPENDENT ATPASE BETA SUBUNIT"/>
    <property type="match status" value="1"/>
</dbReference>
<dbReference type="Proteomes" id="UP000299102">
    <property type="component" value="Unassembled WGS sequence"/>
</dbReference>
<dbReference type="GO" id="GO:0036376">
    <property type="term" value="P:sodium ion export across plasma membrane"/>
    <property type="evidence" value="ECO:0007669"/>
    <property type="project" value="TreeGrafter"/>
</dbReference>
<protein>
    <recommendedName>
        <fullName evidence="9">Sodium/potassium-transporting ATPase subunit beta-2</fullName>
    </recommendedName>
</protein>
<dbReference type="GO" id="GO:0006883">
    <property type="term" value="P:intracellular sodium ion homeostasis"/>
    <property type="evidence" value="ECO:0007669"/>
    <property type="project" value="TreeGrafter"/>
</dbReference>
<dbReference type="Gene3D" id="2.60.40.1660">
    <property type="entry name" value="Na, k-atpase alpha subunit"/>
    <property type="match status" value="1"/>
</dbReference>
<gene>
    <name evidence="7" type="ORF">EVAR_80847_1</name>
</gene>
<evidence type="ECO:0008006" key="9">
    <source>
        <dbReference type="Google" id="ProtNLM"/>
    </source>
</evidence>
<organism evidence="7 8">
    <name type="scientific">Eumeta variegata</name>
    <name type="common">Bagworm moth</name>
    <name type="synonym">Eumeta japonica</name>
    <dbReference type="NCBI Taxonomy" id="151549"/>
    <lineage>
        <taxon>Eukaryota</taxon>
        <taxon>Metazoa</taxon>
        <taxon>Ecdysozoa</taxon>
        <taxon>Arthropoda</taxon>
        <taxon>Hexapoda</taxon>
        <taxon>Insecta</taxon>
        <taxon>Pterygota</taxon>
        <taxon>Neoptera</taxon>
        <taxon>Endopterygota</taxon>
        <taxon>Lepidoptera</taxon>
        <taxon>Glossata</taxon>
        <taxon>Ditrysia</taxon>
        <taxon>Tineoidea</taxon>
        <taxon>Psychidae</taxon>
        <taxon>Oiketicinae</taxon>
        <taxon>Eumeta</taxon>
    </lineage>
</organism>
<dbReference type="EMBL" id="BGZK01000255">
    <property type="protein sequence ID" value="GBP32081.1"/>
    <property type="molecule type" value="Genomic_DNA"/>
</dbReference>
<dbReference type="GO" id="GO:0030007">
    <property type="term" value="P:intracellular potassium ion homeostasis"/>
    <property type="evidence" value="ECO:0007669"/>
    <property type="project" value="TreeGrafter"/>
</dbReference>
<evidence type="ECO:0000313" key="8">
    <source>
        <dbReference type="Proteomes" id="UP000299102"/>
    </source>
</evidence>
<evidence type="ECO:0000256" key="1">
    <source>
        <dbReference type="ARBA" id="ARBA00004606"/>
    </source>
</evidence>
<comment type="caution">
    <text evidence="7">The sequence shown here is derived from an EMBL/GenBank/DDBJ whole genome shotgun (WGS) entry which is preliminary data.</text>
</comment>
<proteinExistence type="inferred from homology"/>